<evidence type="ECO:0000313" key="1">
    <source>
        <dbReference type="EMBL" id="MBX66914.1"/>
    </source>
</evidence>
<dbReference type="AlphaFoldDB" id="A0A2P2QJ23"/>
<reference evidence="1" key="1">
    <citation type="submission" date="2018-02" db="EMBL/GenBank/DDBJ databases">
        <title>Rhizophora mucronata_Transcriptome.</title>
        <authorList>
            <person name="Meera S.P."/>
            <person name="Sreeshan A."/>
            <person name="Augustine A."/>
        </authorList>
    </citation>
    <scope>NUCLEOTIDE SEQUENCE</scope>
    <source>
        <tissue evidence="1">Leaf</tissue>
    </source>
</reference>
<protein>
    <submittedName>
        <fullName evidence="1">Uncharacterized protein</fullName>
    </submittedName>
</protein>
<proteinExistence type="predicted"/>
<accession>A0A2P2QJ23</accession>
<organism evidence="1">
    <name type="scientific">Rhizophora mucronata</name>
    <name type="common">Asiatic mangrove</name>
    <dbReference type="NCBI Taxonomy" id="61149"/>
    <lineage>
        <taxon>Eukaryota</taxon>
        <taxon>Viridiplantae</taxon>
        <taxon>Streptophyta</taxon>
        <taxon>Embryophyta</taxon>
        <taxon>Tracheophyta</taxon>
        <taxon>Spermatophyta</taxon>
        <taxon>Magnoliopsida</taxon>
        <taxon>eudicotyledons</taxon>
        <taxon>Gunneridae</taxon>
        <taxon>Pentapetalae</taxon>
        <taxon>rosids</taxon>
        <taxon>fabids</taxon>
        <taxon>Malpighiales</taxon>
        <taxon>Rhizophoraceae</taxon>
        <taxon>Rhizophora</taxon>
    </lineage>
</organism>
<dbReference type="EMBL" id="GGEC01086430">
    <property type="protein sequence ID" value="MBX66914.1"/>
    <property type="molecule type" value="Transcribed_RNA"/>
</dbReference>
<sequence length="17" mass="2144">MCINNWFIFSNFSLIFF</sequence>
<name>A0A2P2QJ23_RHIMU</name>